<keyword evidence="2 5" id="KW-0812">Transmembrane</keyword>
<dbReference type="Pfam" id="PF00001">
    <property type="entry name" value="7tm_1"/>
    <property type="match status" value="1"/>
</dbReference>
<sequence length="375" mass="42101">MDTISMVNTSCPDNQNLTNGSVGCMSDSLYEDYTTYDEHIAGIYLWKIVAPIMIVLGNLGSILCIIVLNRKSIRQYTISVFLTAMAVSDTLALNTGLLRNWILYTFDIDIRLSSDILCRFHTWLLYFALDFSAWMLVAVTIVRAGMVCFPHKMKVICTKQKALMTTIIVAVVLSCSKLHILFGMGNIIEYNNGTMTIQHCVYLSKAYESFFNNIGPWLDLVTFCVIPSILLIAGNTIIIFQVIKSKQRIAAAQESSNNRQRNIGTKIPSMTTMLIGLNTVFLLSSIPISVYVIGYNQWYEEGDTRDQAVLSLMWPITNILMYSNNTFNFALYVLSGKSFRKEALKLFCCSSAYRQQDTDVVHVAGQQGITIGQFA</sequence>
<evidence type="ECO:0000256" key="4">
    <source>
        <dbReference type="ARBA" id="ARBA00023136"/>
    </source>
</evidence>
<dbReference type="SUPFAM" id="SSF81321">
    <property type="entry name" value="Family A G protein-coupled receptor-like"/>
    <property type="match status" value="1"/>
</dbReference>
<dbReference type="PROSITE" id="PS50262">
    <property type="entry name" value="G_PROTEIN_RECEP_F1_2"/>
    <property type="match status" value="1"/>
</dbReference>
<organism evidence="7 8">
    <name type="scientific">Mytilus coruscus</name>
    <name type="common">Sea mussel</name>
    <dbReference type="NCBI Taxonomy" id="42192"/>
    <lineage>
        <taxon>Eukaryota</taxon>
        <taxon>Metazoa</taxon>
        <taxon>Spiralia</taxon>
        <taxon>Lophotrochozoa</taxon>
        <taxon>Mollusca</taxon>
        <taxon>Bivalvia</taxon>
        <taxon>Autobranchia</taxon>
        <taxon>Pteriomorphia</taxon>
        <taxon>Mytilida</taxon>
        <taxon>Mytiloidea</taxon>
        <taxon>Mytilidae</taxon>
        <taxon>Mytilinae</taxon>
        <taxon>Mytilus</taxon>
    </lineage>
</organism>
<evidence type="ECO:0000256" key="3">
    <source>
        <dbReference type="ARBA" id="ARBA00022989"/>
    </source>
</evidence>
<proteinExistence type="predicted"/>
<evidence type="ECO:0000313" key="8">
    <source>
        <dbReference type="Proteomes" id="UP000507470"/>
    </source>
</evidence>
<dbReference type="OrthoDB" id="9983318at2759"/>
<feature type="transmembrane region" description="Helical" evidence="5">
    <location>
        <begin position="313"/>
        <end position="334"/>
    </location>
</feature>
<keyword evidence="4 5" id="KW-0472">Membrane</keyword>
<accession>A0A6J8EKH5</accession>
<dbReference type="Gene3D" id="1.20.1070.10">
    <property type="entry name" value="Rhodopsin 7-helix transmembrane proteins"/>
    <property type="match status" value="1"/>
</dbReference>
<feature type="domain" description="G-protein coupled receptors family 1 profile" evidence="6">
    <location>
        <begin position="60"/>
        <end position="332"/>
    </location>
</feature>
<dbReference type="PANTHER" id="PTHR46641:SF25">
    <property type="entry name" value="CNMAMIDE RECEPTOR-RELATED"/>
    <property type="match status" value="1"/>
</dbReference>
<feature type="transmembrane region" description="Helical" evidence="5">
    <location>
        <begin position="123"/>
        <end position="142"/>
    </location>
</feature>
<feature type="transmembrane region" description="Helical" evidence="5">
    <location>
        <begin position="43"/>
        <end position="68"/>
    </location>
</feature>
<dbReference type="GO" id="GO:0016020">
    <property type="term" value="C:membrane"/>
    <property type="evidence" value="ECO:0007669"/>
    <property type="project" value="UniProtKB-SubCell"/>
</dbReference>
<evidence type="ECO:0000256" key="5">
    <source>
        <dbReference type="SAM" id="Phobius"/>
    </source>
</evidence>
<feature type="transmembrane region" description="Helical" evidence="5">
    <location>
        <begin position="80"/>
        <end position="103"/>
    </location>
</feature>
<evidence type="ECO:0000256" key="1">
    <source>
        <dbReference type="ARBA" id="ARBA00004370"/>
    </source>
</evidence>
<dbReference type="Proteomes" id="UP000507470">
    <property type="component" value="Unassembled WGS sequence"/>
</dbReference>
<name>A0A6J8EKH5_MYTCO</name>
<keyword evidence="8" id="KW-1185">Reference proteome</keyword>
<evidence type="ECO:0000313" key="7">
    <source>
        <dbReference type="EMBL" id="CAC5420403.1"/>
    </source>
</evidence>
<gene>
    <name evidence="7" type="ORF">MCOR_52626</name>
</gene>
<dbReference type="EMBL" id="CACVKT020009133">
    <property type="protein sequence ID" value="CAC5420403.1"/>
    <property type="molecule type" value="Genomic_DNA"/>
</dbReference>
<comment type="subcellular location">
    <subcellularLocation>
        <location evidence="1">Membrane</location>
    </subcellularLocation>
</comment>
<feature type="transmembrane region" description="Helical" evidence="5">
    <location>
        <begin position="220"/>
        <end position="243"/>
    </location>
</feature>
<dbReference type="InterPro" id="IPR000276">
    <property type="entry name" value="GPCR_Rhodpsn"/>
</dbReference>
<feature type="transmembrane region" description="Helical" evidence="5">
    <location>
        <begin position="162"/>
        <end position="182"/>
    </location>
</feature>
<dbReference type="PANTHER" id="PTHR46641">
    <property type="entry name" value="FMRFAMIDE RECEPTOR-RELATED"/>
    <property type="match status" value="1"/>
</dbReference>
<dbReference type="AlphaFoldDB" id="A0A6J8EKH5"/>
<evidence type="ECO:0000256" key="2">
    <source>
        <dbReference type="ARBA" id="ARBA00022692"/>
    </source>
</evidence>
<evidence type="ECO:0000259" key="6">
    <source>
        <dbReference type="PROSITE" id="PS50262"/>
    </source>
</evidence>
<dbReference type="GO" id="GO:0004930">
    <property type="term" value="F:G protein-coupled receptor activity"/>
    <property type="evidence" value="ECO:0007669"/>
    <property type="project" value="InterPro"/>
</dbReference>
<protein>
    <recommendedName>
        <fullName evidence="6">G-protein coupled receptors family 1 profile domain-containing protein</fullName>
    </recommendedName>
</protein>
<dbReference type="InterPro" id="IPR017452">
    <property type="entry name" value="GPCR_Rhodpsn_7TM"/>
</dbReference>
<reference evidence="7 8" key="1">
    <citation type="submission" date="2020-06" db="EMBL/GenBank/DDBJ databases">
        <authorList>
            <person name="Li R."/>
            <person name="Bekaert M."/>
        </authorList>
    </citation>
    <scope>NUCLEOTIDE SEQUENCE [LARGE SCALE GENOMIC DNA]</scope>
    <source>
        <strain evidence="8">wild</strain>
    </source>
</reference>
<feature type="transmembrane region" description="Helical" evidence="5">
    <location>
        <begin position="271"/>
        <end position="293"/>
    </location>
</feature>
<dbReference type="InterPro" id="IPR052954">
    <property type="entry name" value="GPCR-Ligand_Int"/>
</dbReference>
<dbReference type="CDD" id="cd14978">
    <property type="entry name" value="7tmA_FMRFamide_R-like"/>
    <property type="match status" value="1"/>
</dbReference>
<keyword evidence="3 5" id="KW-1133">Transmembrane helix</keyword>